<gene>
    <name evidence="1" type="ORF">EU556_16070</name>
</gene>
<evidence type="ECO:0008006" key="3">
    <source>
        <dbReference type="Google" id="ProtNLM"/>
    </source>
</evidence>
<name>A0A4Z0P476_9BACT</name>
<comment type="caution">
    <text evidence="1">The sequence shown here is derived from an EMBL/GenBank/DDBJ whole genome shotgun (WGS) entry which is preliminary data.</text>
</comment>
<keyword evidence="2" id="KW-1185">Reference proteome</keyword>
<evidence type="ECO:0000313" key="2">
    <source>
        <dbReference type="Proteomes" id="UP000298337"/>
    </source>
</evidence>
<dbReference type="RefSeq" id="WP_135435154.1">
    <property type="nucleotide sequence ID" value="NZ_SRLA01000003.1"/>
</dbReference>
<dbReference type="AlphaFoldDB" id="A0A4Z0P476"/>
<evidence type="ECO:0000313" key="1">
    <source>
        <dbReference type="EMBL" id="TGE06362.1"/>
    </source>
</evidence>
<accession>A0A4Z0P476</accession>
<reference evidence="1 2" key="1">
    <citation type="submission" date="2019-04" db="EMBL/GenBank/DDBJ databases">
        <authorList>
            <person name="Feng G."/>
            <person name="Zhang J."/>
            <person name="Zhu H."/>
        </authorList>
    </citation>
    <scope>NUCLEOTIDE SEQUENCE [LARGE SCALE GENOMIC DNA]</scope>
    <source>
        <strain evidence="1 2">92R-1</strain>
    </source>
</reference>
<dbReference type="Proteomes" id="UP000298337">
    <property type="component" value="Unassembled WGS sequence"/>
</dbReference>
<organism evidence="1 2">
    <name type="scientific">Hymenobacter fodinae</name>
    <dbReference type="NCBI Taxonomy" id="2510796"/>
    <lineage>
        <taxon>Bacteria</taxon>
        <taxon>Pseudomonadati</taxon>
        <taxon>Bacteroidota</taxon>
        <taxon>Cytophagia</taxon>
        <taxon>Cytophagales</taxon>
        <taxon>Hymenobacteraceae</taxon>
        <taxon>Hymenobacter</taxon>
    </lineage>
</organism>
<proteinExistence type="predicted"/>
<sequence length="137" mass="16116">MPFLTSALYFENAVGKLYEQADKYAYVQYKPGKRALPDLQVFLTQLAQLLQRRAWYKMLTDQRQMAQFTQEERLWIRDTWLTGPQAVSHKVLAAVLLPEDVFARLSMKLVMNETQEGMLVYHIFGNEQEAATWLRRI</sequence>
<protein>
    <recommendedName>
        <fullName evidence="3">SpoIIAA-like protein</fullName>
    </recommendedName>
</protein>
<dbReference type="EMBL" id="SRLA01000003">
    <property type="protein sequence ID" value="TGE06362.1"/>
    <property type="molecule type" value="Genomic_DNA"/>
</dbReference>
<dbReference type="OrthoDB" id="880716at2"/>